<dbReference type="InterPro" id="IPR003593">
    <property type="entry name" value="AAA+_ATPase"/>
</dbReference>
<dbReference type="Pfam" id="PF07724">
    <property type="entry name" value="AAA_2"/>
    <property type="match status" value="1"/>
</dbReference>
<dbReference type="InterPro" id="IPR003959">
    <property type="entry name" value="ATPase_AAA_core"/>
</dbReference>
<evidence type="ECO:0000256" key="2">
    <source>
        <dbReference type="ARBA" id="ARBA00022840"/>
    </source>
</evidence>
<dbReference type="CDD" id="cd00009">
    <property type="entry name" value="AAA"/>
    <property type="match status" value="1"/>
</dbReference>
<feature type="domain" description="AAA+ ATPase" evidence="4">
    <location>
        <begin position="463"/>
        <end position="646"/>
    </location>
</feature>
<accession>A0A2H0WJQ6</accession>
<dbReference type="SUPFAM" id="SSF52540">
    <property type="entry name" value="P-loop containing nucleoside triphosphate hydrolases"/>
    <property type="match status" value="2"/>
</dbReference>
<dbReference type="SMART" id="SM01086">
    <property type="entry name" value="ClpB_D2-small"/>
    <property type="match status" value="1"/>
</dbReference>
<dbReference type="InterPro" id="IPR019489">
    <property type="entry name" value="Clp_ATPase_C"/>
</dbReference>
<dbReference type="EMBL" id="PEZN01000023">
    <property type="protein sequence ID" value="PIS12890.1"/>
    <property type="molecule type" value="Genomic_DNA"/>
</dbReference>
<dbReference type="InterPro" id="IPR001270">
    <property type="entry name" value="ClpA/B"/>
</dbReference>
<evidence type="ECO:0000256" key="3">
    <source>
        <dbReference type="ARBA" id="ARBA00023186"/>
    </source>
</evidence>
<dbReference type="Proteomes" id="UP000230787">
    <property type="component" value="Unassembled WGS sequence"/>
</dbReference>
<gene>
    <name evidence="6" type="ORF">COT69_01685</name>
</gene>
<evidence type="ECO:0000259" key="4">
    <source>
        <dbReference type="SMART" id="SM00382"/>
    </source>
</evidence>
<reference evidence="7" key="1">
    <citation type="submission" date="2017-09" db="EMBL/GenBank/DDBJ databases">
        <title>Depth-based differentiation of microbial function through sediment-hosted aquifers and enrichment of novel symbionts in the deep terrestrial subsurface.</title>
        <authorList>
            <person name="Probst A.J."/>
            <person name="Ladd B."/>
            <person name="Jarett J.K."/>
            <person name="Geller-Mcgrath D.E."/>
            <person name="Sieber C.M.K."/>
            <person name="Emerson J.B."/>
            <person name="Anantharaman K."/>
            <person name="Thomas B.C."/>
            <person name="Malmstrom R."/>
            <person name="Stieglmeier M."/>
            <person name="Klingl A."/>
            <person name="Woyke T."/>
            <person name="Ryan C.M."/>
            <person name="Banfield J.F."/>
        </authorList>
    </citation>
    <scope>NUCLEOTIDE SEQUENCE [LARGE SCALE GENOMIC DNA]</scope>
</reference>
<dbReference type="AlphaFoldDB" id="A0A2H0WJQ6"/>
<dbReference type="GO" id="GO:0005524">
    <property type="term" value="F:ATP binding"/>
    <property type="evidence" value="ECO:0007669"/>
    <property type="project" value="UniProtKB-KW"/>
</dbReference>
<evidence type="ECO:0000256" key="1">
    <source>
        <dbReference type="ARBA" id="ARBA00022741"/>
    </source>
</evidence>
<evidence type="ECO:0000313" key="6">
    <source>
        <dbReference type="EMBL" id="PIS12890.1"/>
    </source>
</evidence>
<dbReference type="CDD" id="cd19499">
    <property type="entry name" value="RecA-like_ClpB_Hsp104-like"/>
    <property type="match status" value="1"/>
</dbReference>
<feature type="domain" description="AAA+ ATPase" evidence="4">
    <location>
        <begin position="153"/>
        <end position="281"/>
    </location>
</feature>
<evidence type="ECO:0000259" key="5">
    <source>
        <dbReference type="SMART" id="SM01086"/>
    </source>
</evidence>
<dbReference type="PANTHER" id="PTHR11638">
    <property type="entry name" value="ATP-DEPENDENT CLP PROTEASE"/>
    <property type="match status" value="1"/>
</dbReference>
<dbReference type="FunFam" id="3.40.50.300:FF:000025">
    <property type="entry name" value="ATP-dependent Clp protease subunit"/>
    <property type="match status" value="1"/>
</dbReference>
<dbReference type="GO" id="GO:0005737">
    <property type="term" value="C:cytoplasm"/>
    <property type="evidence" value="ECO:0007669"/>
    <property type="project" value="TreeGrafter"/>
</dbReference>
<evidence type="ECO:0008006" key="8">
    <source>
        <dbReference type="Google" id="ProtNLM"/>
    </source>
</evidence>
<organism evidence="6 7">
    <name type="scientific">candidate division WWE3 bacterium CG09_land_8_20_14_0_10_39_24</name>
    <dbReference type="NCBI Taxonomy" id="1975088"/>
    <lineage>
        <taxon>Bacteria</taxon>
        <taxon>Katanobacteria</taxon>
    </lineage>
</organism>
<dbReference type="SMART" id="SM00382">
    <property type="entry name" value="AAA"/>
    <property type="match status" value="2"/>
</dbReference>
<feature type="domain" description="Clp ATPase C-terminal" evidence="5">
    <location>
        <begin position="645"/>
        <end position="734"/>
    </location>
</feature>
<proteinExistence type="predicted"/>
<dbReference type="GO" id="GO:0016887">
    <property type="term" value="F:ATP hydrolysis activity"/>
    <property type="evidence" value="ECO:0007669"/>
    <property type="project" value="InterPro"/>
</dbReference>
<dbReference type="Gene3D" id="3.40.50.300">
    <property type="entry name" value="P-loop containing nucleotide triphosphate hydrolases"/>
    <property type="match status" value="2"/>
</dbReference>
<keyword evidence="1" id="KW-0547">Nucleotide-binding</keyword>
<dbReference type="Gene3D" id="1.10.8.60">
    <property type="match status" value="1"/>
</dbReference>
<sequence length="747" mass="83900">MKKVLSNISSPLSILLWSLKPFERKDKVFAQKVFELLCKMDSSYKSFLTEFSRLEVSLKKLVELAYLEAFEDISPLVGVEHLFLSLMSLVGRKDYERAKIFAFSQKRERGLKWKILFEIITDLTALEEVGLLSEVIIREKETNLLIQKLLQTQQGSLLLVGHRGVGKTSLMKGLAKKIAHWDVPKALLGVRIISVDVVALANAPFSMRGFLEDNLGAVIEQWMGPKRKAILFFDNLHLLPVGMPIGFSARGGRKFIRCIGATQDAENTRLVDNPLGALWETFNVGEPSLEDMRKIANIRARELEFLHNVSIDKAAVNEIFKQKLDKLSDISDALDLICAHKKFKDTPSKKDMDKNEERLLLKNNFRIALQKRDLDAMYVLDRKIKALERTIGEGGEARKVVIGGLDAKRFFKKGPLDILPFGRSVNSLERVLMKSIIGQKEAVLALASSVRRAVLKFKGENRPVGAFLFLGATGVGKTETAKVLAKALFGEGRNFIRLDMSDFRERHTVSRLVGAPPGYVGFEEGGQLTDFVAENPQSVVLFDEAEKAHPDVLNILLQIMEEGELVDAGGMKVSFKDALIILTGNIGSDLISKGSIGFHSEPAKNSSASYVSYALMKERILNETKKILKPEFINRFDGIIVFKLLEKADLYKICGILVNDFEKVLLEKGIALKVLPEAKRFLVDRSFSLEYGARPLRRFIEKELMDKIAGMVLKEEVKFGDVVRVSLQKSGTAFQLKMRVKRIRKII</sequence>
<dbReference type="PANTHER" id="PTHR11638:SF18">
    <property type="entry name" value="HEAT SHOCK PROTEIN 104"/>
    <property type="match status" value="1"/>
</dbReference>
<keyword evidence="2" id="KW-0067">ATP-binding</keyword>
<dbReference type="Pfam" id="PF00004">
    <property type="entry name" value="AAA"/>
    <property type="match status" value="1"/>
</dbReference>
<dbReference type="InterPro" id="IPR027417">
    <property type="entry name" value="P-loop_NTPase"/>
</dbReference>
<dbReference type="Pfam" id="PF10431">
    <property type="entry name" value="ClpB_D2-small"/>
    <property type="match status" value="1"/>
</dbReference>
<dbReference type="GO" id="GO:0034605">
    <property type="term" value="P:cellular response to heat"/>
    <property type="evidence" value="ECO:0007669"/>
    <property type="project" value="TreeGrafter"/>
</dbReference>
<dbReference type="PRINTS" id="PR00300">
    <property type="entry name" value="CLPPROTEASEA"/>
</dbReference>
<keyword evidence="3" id="KW-0143">Chaperone</keyword>
<comment type="caution">
    <text evidence="6">The sequence shown here is derived from an EMBL/GenBank/DDBJ whole genome shotgun (WGS) entry which is preliminary data.</text>
</comment>
<evidence type="ECO:0000313" key="7">
    <source>
        <dbReference type="Proteomes" id="UP000230787"/>
    </source>
</evidence>
<dbReference type="InterPro" id="IPR050130">
    <property type="entry name" value="ClpA_ClpB"/>
</dbReference>
<protein>
    <recommendedName>
        <fullName evidence="8">Clp R domain-containing protein</fullName>
    </recommendedName>
</protein>
<name>A0A2H0WJQ6_UNCKA</name>